<keyword evidence="3 6" id="KW-0812">Transmembrane</keyword>
<comment type="caution">
    <text evidence="7">The sequence shown here is derived from an EMBL/GenBank/DDBJ whole genome shotgun (WGS) entry which is preliminary data.</text>
</comment>
<comment type="subcellular location">
    <subcellularLocation>
        <location evidence="1">Cell membrane</location>
        <topology evidence="1">Multi-pass membrane protein</topology>
    </subcellularLocation>
</comment>
<dbReference type="Pfam" id="PF01810">
    <property type="entry name" value="LysE"/>
    <property type="match status" value="1"/>
</dbReference>
<dbReference type="AlphaFoldDB" id="A0A559SVB7"/>
<evidence type="ECO:0000256" key="4">
    <source>
        <dbReference type="ARBA" id="ARBA00022989"/>
    </source>
</evidence>
<feature type="transmembrane region" description="Helical" evidence="6">
    <location>
        <begin position="6"/>
        <end position="27"/>
    </location>
</feature>
<feature type="transmembrane region" description="Helical" evidence="6">
    <location>
        <begin position="39"/>
        <end position="62"/>
    </location>
</feature>
<evidence type="ECO:0000256" key="2">
    <source>
        <dbReference type="ARBA" id="ARBA00022475"/>
    </source>
</evidence>
<evidence type="ECO:0000256" key="3">
    <source>
        <dbReference type="ARBA" id="ARBA00022692"/>
    </source>
</evidence>
<feature type="transmembrane region" description="Helical" evidence="6">
    <location>
        <begin position="146"/>
        <end position="168"/>
    </location>
</feature>
<dbReference type="InterPro" id="IPR001123">
    <property type="entry name" value="LeuE-type"/>
</dbReference>
<proteinExistence type="predicted"/>
<accession>A0A559SVB7</accession>
<keyword evidence="2" id="KW-1003">Cell membrane</keyword>
<keyword evidence="5 6" id="KW-0472">Membrane</keyword>
<sequence length="207" mass="21534">MTLEQTIAFLTFSVVGAITPGPSNVMIMATGSLVGLTRGLPCVLGAALGMSSLFFCAGLGLAQLFLRYPLTLAIMNLIGAAFLFWLAWKIATADVTEAKGDTKAVGFLQAAAFQWMNPKGWLVAVSGIAAYSGASPGSAFGLAATFAVLFFVAAFPSGLAWLMAGALMQKLLQDARIARAFNIVMAIVLAGSVATIFVWPETAAFIP</sequence>
<dbReference type="EMBL" id="VISO01000003">
    <property type="protein sequence ID" value="TVZ66281.1"/>
    <property type="molecule type" value="Genomic_DNA"/>
</dbReference>
<dbReference type="RefSeq" id="WP_022718749.1">
    <property type="nucleotide sequence ID" value="NZ_ATTQ01000030.1"/>
</dbReference>
<keyword evidence="4 6" id="KW-1133">Transmembrane helix</keyword>
<protein>
    <submittedName>
        <fullName evidence="7">Threonine/homoserine/homoserine lactone efflux protein</fullName>
    </submittedName>
</protein>
<evidence type="ECO:0000313" key="8">
    <source>
        <dbReference type="Proteomes" id="UP000319824"/>
    </source>
</evidence>
<dbReference type="PANTHER" id="PTHR30086:SF20">
    <property type="entry name" value="ARGININE EXPORTER PROTEIN ARGO-RELATED"/>
    <property type="match status" value="1"/>
</dbReference>
<name>A0A559SVB7_9HYPH</name>
<feature type="transmembrane region" description="Helical" evidence="6">
    <location>
        <begin position="180"/>
        <end position="199"/>
    </location>
</feature>
<dbReference type="GO" id="GO:0033228">
    <property type="term" value="P:cysteine export across plasma membrane"/>
    <property type="evidence" value="ECO:0007669"/>
    <property type="project" value="TreeGrafter"/>
</dbReference>
<dbReference type="PANTHER" id="PTHR30086">
    <property type="entry name" value="ARGININE EXPORTER PROTEIN ARGO"/>
    <property type="match status" value="1"/>
</dbReference>
<gene>
    <name evidence="7" type="ORF">BCL32_6642</name>
</gene>
<evidence type="ECO:0000256" key="1">
    <source>
        <dbReference type="ARBA" id="ARBA00004651"/>
    </source>
</evidence>
<evidence type="ECO:0000313" key="7">
    <source>
        <dbReference type="EMBL" id="TVZ66281.1"/>
    </source>
</evidence>
<dbReference type="GO" id="GO:0015171">
    <property type="term" value="F:amino acid transmembrane transporter activity"/>
    <property type="evidence" value="ECO:0007669"/>
    <property type="project" value="TreeGrafter"/>
</dbReference>
<feature type="transmembrane region" description="Helical" evidence="6">
    <location>
        <begin position="68"/>
        <end position="88"/>
    </location>
</feature>
<evidence type="ECO:0000256" key="5">
    <source>
        <dbReference type="ARBA" id="ARBA00023136"/>
    </source>
</evidence>
<organism evidence="7 8">
    <name type="scientific">Rhizobium mongolense USDA 1844</name>
    <dbReference type="NCBI Taxonomy" id="1079460"/>
    <lineage>
        <taxon>Bacteria</taxon>
        <taxon>Pseudomonadati</taxon>
        <taxon>Pseudomonadota</taxon>
        <taxon>Alphaproteobacteria</taxon>
        <taxon>Hyphomicrobiales</taxon>
        <taxon>Rhizobiaceae</taxon>
        <taxon>Rhizobium/Agrobacterium group</taxon>
        <taxon>Rhizobium</taxon>
    </lineage>
</organism>
<reference evidence="7 8" key="1">
    <citation type="submission" date="2019-06" db="EMBL/GenBank/DDBJ databases">
        <title>Pac Bio to generate improved reference genome sequences for organisms with transposon mutant libraries (support for FEBA project).</title>
        <authorList>
            <person name="Blow M."/>
        </authorList>
    </citation>
    <scope>NUCLEOTIDE SEQUENCE [LARGE SCALE GENOMIC DNA]</scope>
    <source>
        <strain evidence="7 8">USDA 1844</strain>
    </source>
</reference>
<dbReference type="GO" id="GO:0005886">
    <property type="term" value="C:plasma membrane"/>
    <property type="evidence" value="ECO:0007669"/>
    <property type="project" value="UniProtKB-SubCell"/>
</dbReference>
<evidence type="ECO:0000256" key="6">
    <source>
        <dbReference type="SAM" id="Phobius"/>
    </source>
</evidence>
<dbReference type="Proteomes" id="UP000319824">
    <property type="component" value="Unassembled WGS sequence"/>
</dbReference>